<evidence type="ECO:0000256" key="3">
    <source>
        <dbReference type="ARBA" id="ARBA00023015"/>
    </source>
</evidence>
<evidence type="ECO:0000313" key="9">
    <source>
        <dbReference type="EMBL" id="KAH7020847.1"/>
    </source>
</evidence>
<dbReference type="Gene3D" id="4.10.240.10">
    <property type="entry name" value="Zn(2)-C6 fungal-type DNA-binding domain"/>
    <property type="match status" value="1"/>
</dbReference>
<dbReference type="PANTHER" id="PTHR36206:SF13">
    <property type="entry name" value="TRANSCRIPTIONAL REGULATORY PROTEIN MOC3"/>
    <property type="match status" value="1"/>
</dbReference>
<sequence>MAEARADRKKAPTRRARTGCVPCRRAHRKCDECKPVCQRCVQLKLACSYPQTKHALAGGLGRAVVRPLAPAIRPSMLVAALLDPSSTLYFDYFKYVVVSQLGTQADDPTGFWSATVLCECVRDPPALDAVISIGALSRAGREVLDHASGPRGEIGPVSSSTHYAPAIQYYTKAIATFRQRIDQPGSDKTVPPRTLLVYTILFSIFETLHGNTTAFDYLVANGLRSLHMLRRRRRVLEGADVYDDAECFLTRTATWNAIYSPMYPQTRRVLASIASEGELLLLGPAPPDSRSVSVKGFWRTWWQFVTRAVLWHLRVQSFLDRVEERRRRRRGRRQDMGARGDGDADDDDEHDDNNNSTNSKRRAGLEDPAAEAATLAQLQEEQRLLVSRSNLWISSTQARLDDATERAAAATTTKAKRGNRAAYQAEVEASRRILTNMMFGLKVCHLAHCRALDQSETAWSTQACLDECGAALDLAQDLVAELTAARASTSSGGSQGSIMSDGLLIGLLHLARDCRDSGVRWRAFALAQQLVLRPSTRHVKSFVLGTWACLQAEERGRERGRDGGTGRIPRSHWYDWTGASWDEAGALHVTITTKEPDPASGVKRQESLVLERRDLEVLPQYGGNFTVC</sequence>
<feature type="domain" description="Zn(2)-C6 fungal-type" evidence="8">
    <location>
        <begin position="19"/>
        <end position="49"/>
    </location>
</feature>
<dbReference type="SMART" id="SM00066">
    <property type="entry name" value="GAL4"/>
    <property type="match status" value="1"/>
</dbReference>
<evidence type="ECO:0000256" key="1">
    <source>
        <dbReference type="ARBA" id="ARBA00022723"/>
    </source>
</evidence>
<accession>A0A9P9BKQ6</accession>
<dbReference type="InterPro" id="IPR001138">
    <property type="entry name" value="Zn2Cys6_DnaBD"/>
</dbReference>
<keyword evidence="5" id="KW-0804">Transcription</keyword>
<keyword evidence="2" id="KW-0862">Zinc</keyword>
<gene>
    <name evidence="9" type="ORF">B0I36DRAFT_387683</name>
</gene>
<protein>
    <recommendedName>
        <fullName evidence="8">Zn(2)-C6 fungal-type domain-containing protein</fullName>
    </recommendedName>
</protein>
<dbReference type="PROSITE" id="PS00463">
    <property type="entry name" value="ZN2_CY6_FUNGAL_1"/>
    <property type="match status" value="1"/>
</dbReference>
<dbReference type="InterPro" id="IPR036864">
    <property type="entry name" value="Zn2-C6_fun-type_DNA-bd_sf"/>
</dbReference>
<dbReference type="SUPFAM" id="SSF57701">
    <property type="entry name" value="Zn2/Cys6 DNA-binding domain"/>
    <property type="match status" value="1"/>
</dbReference>
<dbReference type="RefSeq" id="XP_046007048.1">
    <property type="nucleotide sequence ID" value="XM_046161201.1"/>
</dbReference>
<dbReference type="GO" id="GO:0003677">
    <property type="term" value="F:DNA binding"/>
    <property type="evidence" value="ECO:0007669"/>
    <property type="project" value="UniProtKB-KW"/>
</dbReference>
<feature type="compositionally biased region" description="Basic and acidic residues" evidence="7">
    <location>
        <begin position="333"/>
        <end position="342"/>
    </location>
</feature>
<feature type="region of interest" description="Disordered" evidence="7">
    <location>
        <begin position="326"/>
        <end position="368"/>
    </location>
</feature>
<dbReference type="OrthoDB" id="3509362at2759"/>
<evidence type="ECO:0000256" key="7">
    <source>
        <dbReference type="SAM" id="MobiDB-lite"/>
    </source>
</evidence>
<dbReference type="Pfam" id="PF00172">
    <property type="entry name" value="Zn_clus"/>
    <property type="match status" value="1"/>
</dbReference>
<keyword evidence="3" id="KW-0805">Transcription regulation</keyword>
<dbReference type="AlphaFoldDB" id="A0A9P9BKQ6"/>
<dbReference type="GeneID" id="70190747"/>
<keyword evidence="1" id="KW-0479">Metal-binding</keyword>
<dbReference type="EMBL" id="JAGTJQ010000010">
    <property type="protein sequence ID" value="KAH7020847.1"/>
    <property type="molecule type" value="Genomic_DNA"/>
</dbReference>
<evidence type="ECO:0000313" key="10">
    <source>
        <dbReference type="Proteomes" id="UP000756346"/>
    </source>
</evidence>
<keyword evidence="10" id="KW-1185">Reference proteome</keyword>
<dbReference type="GO" id="GO:0008270">
    <property type="term" value="F:zinc ion binding"/>
    <property type="evidence" value="ECO:0007669"/>
    <property type="project" value="InterPro"/>
</dbReference>
<evidence type="ECO:0000256" key="5">
    <source>
        <dbReference type="ARBA" id="ARBA00023163"/>
    </source>
</evidence>
<dbReference type="GO" id="GO:0000981">
    <property type="term" value="F:DNA-binding transcription factor activity, RNA polymerase II-specific"/>
    <property type="evidence" value="ECO:0007669"/>
    <property type="project" value="InterPro"/>
</dbReference>
<keyword evidence="4" id="KW-0238">DNA-binding</keyword>
<dbReference type="CDD" id="cd00067">
    <property type="entry name" value="GAL4"/>
    <property type="match status" value="1"/>
</dbReference>
<dbReference type="Proteomes" id="UP000756346">
    <property type="component" value="Unassembled WGS sequence"/>
</dbReference>
<dbReference type="PANTHER" id="PTHR36206">
    <property type="entry name" value="ASPERCRYPTIN BIOSYNTHESIS CLUSTER-SPECIFIC TRANSCRIPTION REGULATOR ATNN-RELATED"/>
    <property type="match status" value="1"/>
</dbReference>
<evidence type="ECO:0000256" key="4">
    <source>
        <dbReference type="ARBA" id="ARBA00023125"/>
    </source>
</evidence>
<dbReference type="PROSITE" id="PS50048">
    <property type="entry name" value="ZN2_CY6_FUNGAL_2"/>
    <property type="match status" value="1"/>
</dbReference>
<evidence type="ECO:0000259" key="8">
    <source>
        <dbReference type="PROSITE" id="PS50048"/>
    </source>
</evidence>
<evidence type="ECO:0000256" key="6">
    <source>
        <dbReference type="ARBA" id="ARBA00023242"/>
    </source>
</evidence>
<proteinExistence type="predicted"/>
<reference evidence="9" key="1">
    <citation type="journal article" date="2021" name="Nat. Commun.">
        <title>Genetic determinants of endophytism in the Arabidopsis root mycobiome.</title>
        <authorList>
            <person name="Mesny F."/>
            <person name="Miyauchi S."/>
            <person name="Thiergart T."/>
            <person name="Pickel B."/>
            <person name="Atanasova L."/>
            <person name="Karlsson M."/>
            <person name="Huettel B."/>
            <person name="Barry K.W."/>
            <person name="Haridas S."/>
            <person name="Chen C."/>
            <person name="Bauer D."/>
            <person name="Andreopoulos W."/>
            <person name="Pangilinan J."/>
            <person name="LaButti K."/>
            <person name="Riley R."/>
            <person name="Lipzen A."/>
            <person name="Clum A."/>
            <person name="Drula E."/>
            <person name="Henrissat B."/>
            <person name="Kohler A."/>
            <person name="Grigoriev I.V."/>
            <person name="Martin F.M."/>
            <person name="Hacquard S."/>
        </authorList>
    </citation>
    <scope>NUCLEOTIDE SEQUENCE</scope>
    <source>
        <strain evidence="9">MPI-CAGE-CH-0230</strain>
    </source>
</reference>
<dbReference type="InterPro" id="IPR052360">
    <property type="entry name" value="Transcr_Regulatory_Proteins"/>
</dbReference>
<name>A0A9P9BKQ6_9PEZI</name>
<evidence type="ECO:0000256" key="2">
    <source>
        <dbReference type="ARBA" id="ARBA00022833"/>
    </source>
</evidence>
<keyword evidence="6" id="KW-0539">Nucleus</keyword>
<comment type="caution">
    <text evidence="9">The sequence shown here is derived from an EMBL/GenBank/DDBJ whole genome shotgun (WGS) entry which is preliminary data.</text>
</comment>
<organism evidence="9 10">
    <name type="scientific">Microdochium trichocladiopsis</name>
    <dbReference type="NCBI Taxonomy" id="1682393"/>
    <lineage>
        <taxon>Eukaryota</taxon>
        <taxon>Fungi</taxon>
        <taxon>Dikarya</taxon>
        <taxon>Ascomycota</taxon>
        <taxon>Pezizomycotina</taxon>
        <taxon>Sordariomycetes</taxon>
        <taxon>Xylariomycetidae</taxon>
        <taxon>Xylariales</taxon>
        <taxon>Microdochiaceae</taxon>
        <taxon>Microdochium</taxon>
    </lineage>
</organism>